<protein>
    <submittedName>
        <fullName evidence="3">Acetyl-CoA carboxylase, carboxyltransferase component (Subunits alpha and beta)</fullName>
        <ecNumber evidence="3">6.4.1.3</ecNumber>
    </submittedName>
</protein>
<feature type="domain" description="CoA carboxyltransferase N-terminal" evidence="1">
    <location>
        <begin position="26"/>
        <end position="279"/>
    </location>
</feature>
<dbReference type="Pfam" id="PF01039">
    <property type="entry name" value="Carboxyl_trans"/>
    <property type="match status" value="1"/>
</dbReference>
<organism evidence="3 4">
    <name type="scientific">Candidatus Promineifilum breve</name>
    <dbReference type="NCBI Taxonomy" id="1806508"/>
    <lineage>
        <taxon>Bacteria</taxon>
        <taxon>Bacillati</taxon>
        <taxon>Chloroflexota</taxon>
        <taxon>Ardenticatenia</taxon>
        <taxon>Candidatus Promineifilales</taxon>
        <taxon>Candidatus Promineifilaceae</taxon>
        <taxon>Candidatus Promineifilum</taxon>
    </lineage>
</organism>
<dbReference type="InterPro" id="IPR011763">
    <property type="entry name" value="COA_CT_C"/>
</dbReference>
<dbReference type="PROSITE" id="PS50989">
    <property type="entry name" value="COA_CT_CTER"/>
    <property type="match status" value="1"/>
</dbReference>
<dbReference type="EC" id="6.4.1.3" evidence="3"/>
<name>A0A160T5Z0_9CHLR</name>
<dbReference type="Proteomes" id="UP000215027">
    <property type="component" value="Chromosome I"/>
</dbReference>
<evidence type="ECO:0000259" key="1">
    <source>
        <dbReference type="PROSITE" id="PS50980"/>
    </source>
</evidence>
<dbReference type="FunFam" id="3.90.226.10:FF:000021">
    <property type="entry name" value="Acetyl-CoA carboxylase carboxyltransferase subunit"/>
    <property type="match status" value="1"/>
</dbReference>
<dbReference type="PANTHER" id="PTHR22855">
    <property type="entry name" value="ACETYL, PROPIONYL, PYRUVATE, AND GLUTACONYL CARBOXYLASE-RELATED"/>
    <property type="match status" value="1"/>
</dbReference>
<dbReference type="InterPro" id="IPR029045">
    <property type="entry name" value="ClpP/crotonase-like_dom_sf"/>
</dbReference>
<dbReference type="InterPro" id="IPR011762">
    <property type="entry name" value="COA_CT_N"/>
</dbReference>
<dbReference type="Gene3D" id="3.90.226.10">
    <property type="entry name" value="2-enoyl-CoA Hydratase, Chain A, domain 1"/>
    <property type="match status" value="2"/>
</dbReference>
<feature type="domain" description="CoA carboxyltransferase C-terminal" evidence="2">
    <location>
        <begin position="288"/>
        <end position="528"/>
    </location>
</feature>
<proteinExistence type="predicted"/>
<evidence type="ECO:0000313" key="4">
    <source>
        <dbReference type="Proteomes" id="UP000215027"/>
    </source>
</evidence>
<keyword evidence="3" id="KW-0436">Ligase</keyword>
<dbReference type="InterPro" id="IPR034733">
    <property type="entry name" value="AcCoA_carboxyl_beta"/>
</dbReference>
<dbReference type="PROSITE" id="PS50980">
    <property type="entry name" value="COA_CT_NTER"/>
    <property type="match status" value="1"/>
</dbReference>
<dbReference type="EMBL" id="LN890655">
    <property type="protein sequence ID" value="CUS04345.2"/>
    <property type="molecule type" value="Genomic_DNA"/>
</dbReference>
<dbReference type="GO" id="GO:0004658">
    <property type="term" value="F:propionyl-CoA carboxylase activity"/>
    <property type="evidence" value="ECO:0007669"/>
    <property type="project" value="UniProtKB-EC"/>
</dbReference>
<dbReference type="PANTHER" id="PTHR22855:SF46">
    <property type="entry name" value="METHYLCROTONOYL-COA CARBOXYLASE"/>
    <property type="match status" value="1"/>
</dbReference>
<gene>
    <name evidence="3" type="ORF">CFX0092_A2467</name>
</gene>
<evidence type="ECO:0000313" key="3">
    <source>
        <dbReference type="EMBL" id="CUS04345.2"/>
    </source>
</evidence>
<dbReference type="KEGG" id="pbf:CFX0092_A2467"/>
<dbReference type="InterPro" id="IPR045190">
    <property type="entry name" value="MCCB/AccD1-like"/>
</dbReference>
<accession>A0A160T5Z0</accession>
<evidence type="ECO:0000259" key="2">
    <source>
        <dbReference type="PROSITE" id="PS50989"/>
    </source>
</evidence>
<sequence>MPSSGKTLGTRSLHRADNYAANRAAMQALLDELNERQAKARAGGGERGAAKFRAAGKLLPRERVEMLLDPATPFLELSPLAAEGLYNGESPAASQITGIGRVSGVECLIFANDATVKGGAVYPMTLQKSLRAQQIALENRLPCISLVESAGANLLYQDEVFILGGRTFANQARLSAAGIPQVALVFGSSTAGGAYIPGMSDYTVMVRGRAAVYLGGPPLVKMAIGEESDDETLGGAEMHAHVSGVSDYTAEDDADALRIGRLIMAHLGRPKPAAGLARRAAPEPPALDPDELLGVIPADPRLPFDVGEIIARLVDGSRFLEFKPDYGATLICGHAHLDGWPVGILGNNGVLFSESANKATQFIQLCNQTRTPLIYLQNITGFMVGAKHEREGIIKHGSKMLNAVATSTVPQFTVILGGSYGAGNYAMCGRALDPRFLWAWPNSRVAVMGGEQAAGVLGIVQIEQARKRGVPPDANQIAMMQLMTRQKFEAESSPYYATARLWDDGILDPRDTRMALSIGLSVAHNVDYMSEGPPRYGVFRM</sequence>
<dbReference type="AlphaFoldDB" id="A0A160T5Z0"/>
<dbReference type="FunFam" id="3.90.226.10:FF:000030">
    <property type="entry name" value="Acetyl-CoA carboxylase carboxyltransferase subunit"/>
    <property type="match status" value="1"/>
</dbReference>
<dbReference type="SUPFAM" id="SSF52096">
    <property type="entry name" value="ClpP/crotonase"/>
    <property type="match status" value="2"/>
</dbReference>
<reference evidence="3" key="1">
    <citation type="submission" date="2016-01" db="EMBL/GenBank/DDBJ databases">
        <authorList>
            <person name="Mcilroy J.S."/>
            <person name="Karst M S."/>
            <person name="Albertsen M."/>
        </authorList>
    </citation>
    <scope>NUCLEOTIDE SEQUENCE</scope>
    <source>
        <strain evidence="3">Cfx-K</strain>
    </source>
</reference>
<dbReference type="GO" id="GO:0016740">
    <property type="term" value="F:transferase activity"/>
    <property type="evidence" value="ECO:0007669"/>
    <property type="project" value="UniProtKB-KW"/>
</dbReference>
<keyword evidence="4" id="KW-1185">Reference proteome</keyword>